<evidence type="ECO:0000313" key="1">
    <source>
        <dbReference type="EMBL" id="OJF97612.1"/>
    </source>
</evidence>
<dbReference type="InterPro" id="IPR011604">
    <property type="entry name" value="PDDEXK-like_dom_sf"/>
</dbReference>
<gene>
    <name evidence="1" type="ORF">AX760_16765</name>
</gene>
<dbReference type="Proteomes" id="UP000182661">
    <property type="component" value="Unassembled WGS sequence"/>
</dbReference>
<reference evidence="1 2" key="1">
    <citation type="submission" date="2016-02" db="EMBL/GenBank/DDBJ databases">
        <title>Genome sequencing of a beta-galactosidase producing bacteria Rhizobium sp. 59.</title>
        <authorList>
            <person name="Wang D."/>
            <person name="Kot W."/>
            <person name="Qin Y."/>
            <person name="Hansen L."/>
            <person name="Naqvi K."/>
            <person name="Rensing C."/>
        </authorList>
    </citation>
    <scope>NUCLEOTIDE SEQUENCE [LARGE SCALE GENOMIC DNA]</scope>
    <source>
        <strain evidence="1 2">59</strain>
    </source>
</reference>
<dbReference type="Gene3D" id="3.90.320.10">
    <property type="match status" value="1"/>
</dbReference>
<name>A0A657LSX4_9HYPH</name>
<accession>A0A657LSX4</accession>
<dbReference type="EMBL" id="LSRP01000082">
    <property type="protein sequence ID" value="OJF97612.1"/>
    <property type="molecule type" value="Genomic_DNA"/>
</dbReference>
<comment type="caution">
    <text evidence="1">The sequence shown here is derived from an EMBL/GenBank/DDBJ whole genome shotgun (WGS) entry which is preliminary data.</text>
</comment>
<keyword evidence="2" id="KW-1185">Reference proteome</keyword>
<evidence type="ECO:0000313" key="2">
    <source>
        <dbReference type="Proteomes" id="UP000182661"/>
    </source>
</evidence>
<sequence length="320" mass="35480">MNAFERFNIKSLSPTMIAQWDAAPATLILRRLYGVKGKANAKMWRGDAVEAGLNFWLHNRHREDAMANAKTLAVETFWQRAAGETSEEIDDVLKGVPGMVEQAVIAISTMPSNVMGTQFGVEAFLDDVDVPLFGKVDFLFEDKSIVELKTTTRCPSKIESVSISHRWQAAFYARARGVPVKLTYVTDKKNIAFEIQPDDVSLVTMRRAALSLQKALSGTDDGESLLRSLSLNVESFYWDEEVMQAYEDAIEGRLKLLVGPGTENLAAQGYVTFGKHSGKHISELPDGYLTWLLNPKLSDGTVFDVPKELQIAIADMKEAA</sequence>
<dbReference type="OrthoDB" id="7375750at2"/>
<dbReference type="RefSeq" id="WP_071832985.1">
    <property type="nucleotide sequence ID" value="NZ_LSRP01000082.1"/>
</dbReference>
<dbReference type="AlphaFoldDB" id="A0A657LSX4"/>
<proteinExistence type="predicted"/>
<organism evidence="1 2">
    <name type="scientific">Pararhizobium antarcticum</name>
    <dbReference type="NCBI Taxonomy" id="1798805"/>
    <lineage>
        <taxon>Bacteria</taxon>
        <taxon>Pseudomonadati</taxon>
        <taxon>Pseudomonadota</taxon>
        <taxon>Alphaproteobacteria</taxon>
        <taxon>Hyphomicrobiales</taxon>
        <taxon>Rhizobiaceae</taxon>
        <taxon>Rhizobium/Agrobacterium group</taxon>
        <taxon>Pararhizobium</taxon>
    </lineage>
</organism>
<protein>
    <submittedName>
        <fullName evidence="1">Uncharacterized protein</fullName>
    </submittedName>
</protein>